<feature type="domain" description="Amino acid:DNA transferase" evidence="1">
    <location>
        <begin position="21"/>
        <end position="245"/>
    </location>
</feature>
<dbReference type="EMBL" id="LAZR01000959">
    <property type="protein sequence ID" value="KKN53710.1"/>
    <property type="molecule type" value="Genomic_DNA"/>
</dbReference>
<proteinExistence type="predicted"/>
<dbReference type="InterPro" id="IPR040741">
    <property type="entry name" value="ADDT"/>
</dbReference>
<comment type="caution">
    <text evidence="2">The sequence shown here is derived from an EMBL/GenBank/DDBJ whole genome shotgun (WGS) entry which is preliminary data.</text>
</comment>
<gene>
    <name evidence="2" type="ORF">LCGC14_0599650</name>
</gene>
<accession>A0A0F9RB32</accession>
<protein>
    <recommendedName>
        <fullName evidence="1">Amino acid:DNA transferase domain-containing protein</fullName>
    </recommendedName>
</protein>
<organism evidence="2">
    <name type="scientific">marine sediment metagenome</name>
    <dbReference type="NCBI Taxonomy" id="412755"/>
    <lineage>
        <taxon>unclassified sequences</taxon>
        <taxon>metagenomes</taxon>
        <taxon>ecological metagenomes</taxon>
    </lineage>
</organism>
<evidence type="ECO:0000259" key="1">
    <source>
        <dbReference type="Pfam" id="PF18724"/>
    </source>
</evidence>
<dbReference type="AlphaFoldDB" id="A0A0F9RB32"/>
<name>A0A0F9RB32_9ZZZZ</name>
<dbReference type="Pfam" id="PF18724">
    <property type="entry name" value="ADDT"/>
    <property type="match status" value="1"/>
</dbReference>
<reference evidence="2" key="1">
    <citation type="journal article" date="2015" name="Nature">
        <title>Complex archaea that bridge the gap between prokaryotes and eukaryotes.</title>
        <authorList>
            <person name="Spang A."/>
            <person name="Saw J.H."/>
            <person name="Jorgensen S.L."/>
            <person name="Zaremba-Niedzwiedzka K."/>
            <person name="Martijn J."/>
            <person name="Lind A.E."/>
            <person name="van Eijk R."/>
            <person name="Schleper C."/>
            <person name="Guy L."/>
            <person name="Ettema T.J."/>
        </authorList>
    </citation>
    <scope>NUCLEOTIDE SEQUENCE</scope>
</reference>
<evidence type="ECO:0000313" key="2">
    <source>
        <dbReference type="EMBL" id="KKN53710.1"/>
    </source>
</evidence>
<sequence>MYERQSIIDFGKQLLRTYDLDPVYLALCKVPWNRDRKYRWLVAYWCFYDCGVATCISEFEDALFWNAMAAAAKNETEMPIGGRWKRAAERRHFRGQKCINAVAWLSQRYTKPEQMVYYIIGKDTGTMRTFKDIAARVKEHSAFGPWMAFKVADMLDCVLGVSIDFDKAAIFMFKDPVKAVLMLWRIETGYADNARPKDMSKVINQVVDMLLKEFGGFLAPPAFDRPVRLQEVETVLCKWKSHLNGHYPPGKDTREIRAGLTPWAEVSKAAKEFLEAMPDGSAQ</sequence>